<dbReference type="InterPro" id="IPR001279">
    <property type="entry name" value="Metallo-B-lactamas"/>
</dbReference>
<dbReference type="RefSeq" id="WP_069408161.1">
    <property type="nucleotide sequence ID" value="NZ_JBHRZJ010000003.1"/>
</dbReference>
<feature type="domain" description="Metallo-beta-lactamase" evidence="1">
    <location>
        <begin position="7"/>
        <end position="177"/>
    </location>
</feature>
<dbReference type="InterPro" id="IPR050114">
    <property type="entry name" value="UPF0173_UPF0282_UlaG_hydrolase"/>
</dbReference>
<dbReference type="Gene3D" id="3.60.15.10">
    <property type="entry name" value="Ribonuclease Z/Hydroxyacylglutathione hydrolase-like"/>
    <property type="match status" value="1"/>
</dbReference>
<evidence type="ECO:0000313" key="3">
    <source>
        <dbReference type="Proteomes" id="UP000094243"/>
    </source>
</evidence>
<organism evidence="2 3">
    <name type="scientific">Mycolicibacterium holsaticum</name>
    <dbReference type="NCBI Taxonomy" id="152142"/>
    <lineage>
        <taxon>Bacteria</taxon>
        <taxon>Bacillati</taxon>
        <taxon>Actinomycetota</taxon>
        <taxon>Actinomycetes</taxon>
        <taxon>Mycobacteriales</taxon>
        <taxon>Mycobacteriaceae</taxon>
        <taxon>Mycolicibacterium</taxon>
    </lineage>
</organism>
<dbReference type="OrthoDB" id="3190691at2"/>
<reference evidence="3" key="1">
    <citation type="submission" date="2016-09" db="EMBL/GenBank/DDBJ databases">
        <authorList>
            <person name="Greninger A.L."/>
            <person name="Jerome K.R."/>
            <person name="Mcnair B."/>
            <person name="Wallis C."/>
            <person name="Fang F."/>
        </authorList>
    </citation>
    <scope>NUCLEOTIDE SEQUENCE [LARGE SCALE GENOMIC DNA]</scope>
    <source>
        <strain evidence="3">M7</strain>
    </source>
</reference>
<comment type="caution">
    <text evidence="2">The sequence shown here is derived from an EMBL/GenBank/DDBJ whole genome shotgun (WGS) entry which is preliminary data.</text>
</comment>
<dbReference type="SMART" id="SM00849">
    <property type="entry name" value="Lactamase_B"/>
    <property type="match status" value="1"/>
</dbReference>
<dbReference type="Pfam" id="PF13483">
    <property type="entry name" value="Lactamase_B_3"/>
    <property type="match status" value="1"/>
</dbReference>
<name>A0A1E3R4N3_9MYCO</name>
<dbReference type="PANTHER" id="PTHR43546:SF3">
    <property type="entry name" value="UPF0173 METAL-DEPENDENT HYDROLASE MJ1163"/>
    <property type="match status" value="1"/>
</dbReference>
<proteinExistence type="predicted"/>
<dbReference type="EMBL" id="MIGZ01000297">
    <property type="protein sequence ID" value="ODQ84337.1"/>
    <property type="molecule type" value="Genomic_DNA"/>
</dbReference>
<dbReference type="SUPFAM" id="SSF56281">
    <property type="entry name" value="Metallo-hydrolase/oxidoreductase"/>
    <property type="match status" value="1"/>
</dbReference>
<evidence type="ECO:0000259" key="1">
    <source>
        <dbReference type="SMART" id="SM00849"/>
    </source>
</evidence>
<keyword evidence="2" id="KW-0378">Hydrolase</keyword>
<keyword evidence="3" id="KW-1185">Reference proteome</keyword>
<sequence length="217" mass="23139">MELTHFGHSCLLARFTNDSGSEATVLFDPGVFSHGFEGITGLSAILITHQHPDHADTERLPALLDANPQAALYADPQTAAQLGAPWRAVHVGDELQIGHLSVRGVGGRHAVIHPEIPVIDNISYLVGDGAHAARLMHPGDALFAPGEPVDVLATPAAAPWMKISEAVDYLRAVAPTHAVPIHQGIVDPSARGIYYGRLSEMTDTDFQVLPEEDGVTF</sequence>
<gene>
    <name evidence="2" type="ORF">BHQ17_27635</name>
</gene>
<protein>
    <submittedName>
        <fullName evidence="2">MBL fold metallo-hydrolase</fullName>
    </submittedName>
</protein>
<evidence type="ECO:0000313" key="2">
    <source>
        <dbReference type="EMBL" id="ODQ84337.1"/>
    </source>
</evidence>
<dbReference type="Proteomes" id="UP000094243">
    <property type="component" value="Unassembled WGS sequence"/>
</dbReference>
<dbReference type="GO" id="GO:0016787">
    <property type="term" value="F:hydrolase activity"/>
    <property type="evidence" value="ECO:0007669"/>
    <property type="project" value="UniProtKB-KW"/>
</dbReference>
<dbReference type="AlphaFoldDB" id="A0A1E3R4N3"/>
<accession>A0A1E3R4N3</accession>
<dbReference type="PANTHER" id="PTHR43546">
    <property type="entry name" value="UPF0173 METAL-DEPENDENT HYDROLASE MJ1163-RELATED"/>
    <property type="match status" value="1"/>
</dbReference>
<dbReference type="InterPro" id="IPR036866">
    <property type="entry name" value="RibonucZ/Hydroxyglut_hydro"/>
</dbReference>